<dbReference type="Pfam" id="PF10431">
    <property type="entry name" value="ClpB_D2-small"/>
    <property type="match status" value="1"/>
</dbReference>
<dbReference type="InterPro" id="IPR003959">
    <property type="entry name" value="ATPase_AAA_core"/>
</dbReference>
<keyword evidence="1" id="KW-0677">Repeat</keyword>
<keyword evidence="8" id="KW-1185">Reference proteome</keyword>
<dbReference type="SMART" id="SM00382">
    <property type="entry name" value="AAA"/>
    <property type="match status" value="2"/>
</dbReference>
<dbReference type="PANTHER" id="PTHR11638">
    <property type="entry name" value="ATP-DEPENDENT CLP PROTEASE"/>
    <property type="match status" value="1"/>
</dbReference>
<dbReference type="InterPro" id="IPR003593">
    <property type="entry name" value="AAA+_ATPase"/>
</dbReference>
<dbReference type="Gene3D" id="4.10.860.10">
    <property type="entry name" value="UVR domain"/>
    <property type="match status" value="1"/>
</dbReference>
<evidence type="ECO:0000256" key="2">
    <source>
        <dbReference type="ARBA" id="ARBA00022741"/>
    </source>
</evidence>
<keyword evidence="3" id="KW-0067">ATP-binding</keyword>
<dbReference type="Proteomes" id="UP001597549">
    <property type="component" value="Unassembled WGS sequence"/>
</dbReference>
<dbReference type="CDD" id="cd19499">
    <property type="entry name" value="RecA-like_ClpB_Hsp104-like"/>
    <property type="match status" value="1"/>
</dbReference>
<dbReference type="PRINTS" id="PR00300">
    <property type="entry name" value="CLPPROTEASEA"/>
</dbReference>
<dbReference type="InterPro" id="IPR019489">
    <property type="entry name" value="Clp_ATPase_C"/>
</dbReference>
<dbReference type="InterPro" id="IPR050130">
    <property type="entry name" value="ClpA_ClpB"/>
</dbReference>
<dbReference type="CDD" id="cd00009">
    <property type="entry name" value="AAA"/>
    <property type="match status" value="1"/>
</dbReference>
<dbReference type="Gene3D" id="3.40.50.300">
    <property type="entry name" value="P-loop containing nucleotide triphosphate hydrolases"/>
    <property type="match status" value="2"/>
</dbReference>
<keyword evidence="4" id="KW-0143">Chaperone</keyword>
<dbReference type="InterPro" id="IPR004176">
    <property type="entry name" value="Clp_R_N"/>
</dbReference>
<feature type="domain" description="AAA+ ATPase" evidence="5">
    <location>
        <begin position="564"/>
        <end position="733"/>
    </location>
</feature>
<dbReference type="SUPFAM" id="SSF52540">
    <property type="entry name" value="P-loop containing nucleoside triphosphate hydrolases"/>
    <property type="match status" value="2"/>
</dbReference>
<keyword evidence="2" id="KW-0547">Nucleotide-binding</keyword>
<comment type="caution">
    <text evidence="7">The sequence shown here is derived from an EMBL/GenBank/DDBJ whole genome shotgun (WGS) entry which is preliminary data.</text>
</comment>
<evidence type="ECO:0000259" key="5">
    <source>
        <dbReference type="SMART" id="SM00382"/>
    </source>
</evidence>
<evidence type="ECO:0000256" key="4">
    <source>
        <dbReference type="ARBA" id="ARBA00023186"/>
    </source>
</evidence>
<evidence type="ECO:0000259" key="6">
    <source>
        <dbReference type="SMART" id="SM01086"/>
    </source>
</evidence>
<dbReference type="PANTHER" id="PTHR11638:SF18">
    <property type="entry name" value="HEAT SHOCK PROTEIN 104"/>
    <property type="match status" value="1"/>
</dbReference>
<dbReference type="InterPro" id="IPR027417">
    <property type="entry name" value="P-loop_NTPase"/>
</dbReference>
<accession>A0ABW5Z7D8</accession>
<dbReference type="Pfam" id="PF07724">
    <property type="entry name" value="AAA_2"/>
    <property type="match status" value="1"/>
</dbReference>
<dbReference type="EMBL" id="JBHUOL010000011">
    <property type="protein sequence ID" value="MFD2908225.1"/>
    <property type="molecule type" value="Genomic_DNA"/>
</dbReference>
<dbReference type="Pfam" id="PF00004">
    <property type="entry name" value="AAA"/>
    <property type="match status" value="1"/>
</dbReference>
<protein>
    <submittedName>
        <fullName evidence="7">AAA family ATPase</fullName>
    </submittedName>
</protein>
<dbReference type="Pfam" id="PF02861">
    <property type="entry name" value="Clp_N"/>
    <property type="match status" value="1"/>
</dbReference>
<evidence type="ECO:0000256" key="3">
    <source>
        <dbReference type="ARBA" id="ARBA00022840"/>
    </source>
</evidence>
<sequence>MKWLAETDKTNNSMPTEATTQIIHIAKQYAKDNLNDKYYAAHLLKALLNPQFDFLKELNSKGIDVFYIDEWADIRISEYPKVSKPTESPNADSSAIIVLEEAESIENKLGENNEFPAILSALLTAGVGFSHDQLKSLPLTGATILEMYQTGSGLAQPDLNTNAPAGSTGGSALSKYCIDKLHTISRSENHSIVGRDEELKTITEILNRKLKPHVIITGEPGVGKSALIDGFCRKIASKTILDAFDNASVYEINIGALFAGASYKGEVEDRLQKIFNDLKKYEKPILFIDDIHELFDSNQSSGIASIIKSELSKGDITFIGATTSEKFRKTLAKDDALSRRFETLEITEPNEELAFRMISSVIESYQKHHDFNIDEEGQREAIRLSKRYLKEKSLPDSALDLIDRTMSSLKVAKETIKKDLPDLKNQAEALHTIEVLDEKIEKTEWLFTDILKKTGKLLNETEQSTSEFKAKPSFDEKVSFIQLLLEDLEKLEEQDNDVLSSHLSIVVSDITGIPAGKVKSDEREKLLDIENTLKKRVIGQDHAVKVVADAIMESRSGLTKPGQPIGSFFFLGPTGTGKTELAKSLADFLFGDESAIIRLDMSEFKEEHSAALLYGAPPGYVGYEEGGLLVNKIRQKPYSIVLFDEIEKAHKSVFDVFLQILDEGKLHDRLGKEGDFSNSVVLFTSNIGSDYIVKSFEKDIVPKSNDLIQLMTGHFRPEFLGRLTEIIPFAPINVKSVSRIFDIHLKKELLQLLEKLEITLTISEKDKEKISLMGFSPEYGARPIKGTIRNKLKRPLSRMIIANEIMKGDTVNVTLDKNDEIKFTIKNERALL</sequence>
<dbReference type="InterPro" id="IPR001270">
    <property type="entry name" value="ClpA/B"/>
</dbReference>
<evidence type="ECO:0000256" key="1">
    <source>
        <dbReference type="ARBA" id="ARBA00022737"/>
    </source>
</evidence>
<dbReference type="Pfam" id="PF17871">
    <property type="entry name" value="AAA_lid_9"/>
    <property type="match status" value="1"/>
</dbReference>
<gene>
    <name evidence="7" type="ORF">ACFSX9_05705</name>
</gene>
<dbReference type="InterPro" id="IPR036628">
    <property type="entry name" value="Clp_N_dom_sf"/>
</dbReference>
<feature type="domain" description="AAA+ ATPase" evidence="5">
    <location>
        <begin position="210"/>
        <end position="351"/>
    </location>
</feature>
<dbReference type="SMART" id="SM01086">
    <property type="entry name" value="ClpB_D2-small"/>
    <property type="match status" value="1"/>
</dbReference>
<evidence type="ECO:0000313" key="7">
    <source>
        <dbReference type="EMBL" id="MFD2908225.1"/>
    </source>
</evidence>
<dbReference type="Gene3D" id="1.10.8.60">
    <property type="match status" value="2"/>
</dbReference>
<dbReference type="InterPro" id="IPR041546">
    <property type="entry name" value="ClpA/ClpB_AAA_lid"/>
</dbReference>
<organism evidence="7 8">
    <name type="scientific">Flavobacterium ardleyense</name>
    <dbReference type="NCBI Taxonomy" id="2038737"/>
    <lineage>
        <taxon>Bacteria</taxon>
        <taxon>Pseudomonadati</taxon>
        <taxon>Bacteroidota</taxon>
        <taxon>Flavobacteriia</taxon>
        <taxon>Flavobacteriales</taxon>
        <taxon>Flavobacteriaceae</taxon>
        <taxon>Flavobacterium</taxon>
    </lineage>
</organism>
<dbReference type="RefSeq" id="WP_379805552.1">
    <property type="nucleotide sequence ID" value="NZ_JBHUOL010000011.1"/>
</dbReference>
<evidence type="ECO:0000313" key="8">
    <source>
        <dbReference type="Proteomes" id="UP001597549"/>
    </source>
</evidence>
<name>A0ABW5Z7D8_9FLAO</name>
<feature type="domain" description="Clp ATPase C-terminal" evidence="6">
    <location>
        <begin position="732"/>
        <end position="823"/>
    </location>
</feature>
<dbReference type="SUPFAM" id="SSF81923">
    <property type="entry name" value="Double Clp-N motif"/>
    <property type="match status" value="1"/>
</dbReference>
<proteinExistence type="predicted"/>
<reference evidence="8" key="1">
    <citation type="journal article" date="2019" name="Int. J. Syst. Evol. Microbiol.">
        <title>The Global Catalogue of Microorganisms (GCM) 10K type strain sequencing project: providing services to taxonomists for standard genome sequencing and annotation.</title>
        <authorList>
            <consortium name="The Broad Institute Genomics Platform"/>
            <consortium name="The Broad Institute Genome Sequencing Center for Infectious Disease"/>
            <person name="Wu L."/>
            <person name="Ma J."/>
        </authorList>
    </citation>
    <scope>NUCLEOTIDE SEQUENCE [LARGE SCALE GENOMIC DNA]</scope>
    <source>
        <strain evidence="8">KCTC 52644</strain>
    </source>
</reference>